<dbReference type="OrthoDB" id="9814200at2"/>
<evidence type="ECO:0000259" key="4">
    <source>
        <dbReference type="PROSITE" id="PS50977"/>
    </source>
</evidence>
<feature type="DNA-binding region" description="H-T-H motif" evidence="2">
    <location>
        <begin position="28"/>
        <end position="47"/>
    </location>
</feature>
<dbReference type="SUPFAM" id="SSF46689">
    <property type="entry name" value="Homeodomain-like"/>
    <property type="match status" value="1"/>
</dbReference>
<feature type="domain" description="HTH tetR-type" evidence="4">
    <location>
        <begin position="5"/>
        <end position="65"/>
    </location>
</feature>
<dbReference type="RefSeq" id="WP_004787219.1">
    <property type="nucleotide sequence ID" value="NZ_SORO01000003.1"/>
</dbReference>
<organism evidence="5 6">
    <name type="scientific">Leptospira meyeri</name>
    <dbReference type="NCBI Taxonomy" id="29508"/>
    <lineage>
        <taxon>Bacteria</taxon>
        <taxon>Pseudomonadati</taxon>
        <taxon>Spirochaetota</taxon>
        <taxon>Spirochaetia</taxon>
        <taxon>Leptospirales</taxon>
        <taxon>Leptospiraceae</taxon>
        <taxon>Leptospira</taxon>
    </lineage>
</organism>
<feature type="transmembrane region" description="Helical" evidence="3">
    <location>
        <begin position="87"/>
        <end position="109"/>
    </location>
</feature>
<dbReference type="InterPro" id="IPR009057">
    <property type="entry name" value="Homeodomain-like_sf"/>
</dbReference>
<comment type="caution">
    <text evidence="5">The sequence shown here is derived from an EMBL/GenBank/DDBJ whole genome shotgun (WGS) entry which is preliminary data.</text>
</comment>
<sequence length="191" mass="21725">MARSVTEKVDLVSPLLELFCDYGIDGVSVAMVSKKTGLGKGSIYYFFPSGKPDMVEFVLNNAESNLSEKMFVLTDHKMKGKRGIEEFLNFFVSDKVFLTYIHFLSILVLSKQRIVYLQKINLFYEDMTSKLAKAIAKEGYSHSKAWNIAENVTVSIYGSYLFSCSLSNESYFTNRIKKLNKIVSENLKTKL</sequence>
<evidence type="ECO:0000256" key="2">
    <source>
        <dbReference type="PROSITE-ProRule" id="PRU00335"/>
    </source>
</evidence>
<dbReference type="EMBL" id="SORO01000003">
    <property type="protein sequence ID" value="TDY67977.1"/>
    <property type="molecule type" value="Genomic_DNA"/>
</dbReference>
<gene>
    <name evidence="5" type="ORF">CLV96_3533</name>
</gene>
<dbReference type="GO" id="GO:0003677">
    <property type="term" value="F:DNA binding"/>
    <property type="evidence" value="ECO:0007669"/>
    <property type="project" value="UniProtKB-UniRule"/>
</dbReference>
<keyword evidence="1 2" id="KW-0238">DNA-binding</keyword>
<protein>
    <submittedName>
        <fullName evidence="5">AcrR family transcriptional regulator</fullName>
    </submittedName>
</protein>
<accession>A0A4R8MM00</accession>
<evidence type="ECO:0000256" key="3">
    <source>
        <dbReference type="SAM" id="Phobius"/>
    </source>
</evidence>
<evidence type="ECO:0000256" key="1">
    <source>
        <dbReference type="ARBA" id="ARBA00023125"/>
    </source>
</evidence>
<keyword evidence="3" id="KW-1133">Transmembrane helix</keyword>
<reference evidence="5 6" key="1">
    <citation type="submission" date="2019-03" db="EMBL/GenBank/DDBJ databases">
        <title>Genomic Encyclopedia of Archaeal and Bacterial Type Strains, Phase II (KMG-II): from individual species to whole genera.</title>
        <authorList>
            <person name="Goeker M."/>
        </authorList>
    </citation>
    <scope>NUCLEOTIDE SEQUENCE [LARGE SCALE GENOMIC DNA]</scope>
    <source>
        <strain evidence="5 6">DSM 21537</strain>
    </source>
</reference>
<dbReference type="InterPro" id="IPR001647">
    <property type="entry name" value="HTH_TetR"/>
</dbReference>
<keyword evidence="3" id="KW-0472">Membrane</keyword>
<keyword evidence="3" id="KW-0812">Transmembrane</keyword>
<dbReference type="STRING" id="1193051.LEP1GSC017_0755"/>
<dbReference type="PROSITE" id="PS50977">
    <property type="entry name" value="HTH_TETR_2"/>
    <property type="match status" value="1"/>
</dbReference>
<evidence type="ECO:0000313" key="5">
    <source>
        <dbReference type="EMBL" id="TDY67977.1"/>
    </source>
</evidence>
<dbReference type="Proteomes" id="UP000294684">
    <property type="component" value="Unassembled WGS sequence"/>
</dbReference>
<dbReference type="Gene3D" id="1.10.357.10">
    <property type="entry name" value="Tetracycline Repressor, domain 2"/>
    <property type="match status" value="1"/>
</dbReference>
<dbReference type="GeneID" id="79828797"/>
<dbReference type="AlphaFoldDB" id="A0A4R8MM00"/>
<dbReference type="Pfam" id="PF00440">
    <property type="entry name" value="TetR_N"/>
    <property type="match status" value="1"/>
</dbReference>
<keyword evidence="6" id="KW-1185">Reference proteome</keyword>
<name>A0A4R8MM00_LEPME</name>
<evidence type="ECO:0000313" key="6">
    <source>
        <dbReference type="Proteomes" id="UP000294684"/>
    </source>
</evidence>
<proteinExistence type="predicted"/>